<reference evidence="1" key="1">
    <citation type="submission" date="2021-05" db="EMBL/GenBank/DDBJ databases">
        <authorList>
            <person name="Pan Q."/>
            <person name="Jouanno E."/>
            <person name="Zahm M."/>
            <person name="Klopp C."/>
            <person name="Cabau C."/>
            <person name="Louis A."/>
            <person name="Berthelot C."/>
            <person name="Parey E."/>
            <person name="Roest Crollius H."/>
            <person name="Montfort J."/>
            <person name="Robinson-Rechavi M."/>
            <person name="Bouchez O."/>
            <person name="Lampietro C."/>
            <person name="Lopez Roques C."/>
            <person name="Donnadieu C."/>
            <person name="Postlethwait J."/>
            <person name="Bobe J."/>
            <person name="Dillon D."/>
            <person name="Chandos A."/>
            <person name="von Hippel F."/>
            <person name="Guiguen Y."/>
        </authorList>
    </citation>
    <scope>NUCLEOTIDE SEQUENCE</scope>
    <source>
        <strain evidence="1">YG-Jan2019</strain>
    </source>
</reference>
<gene>
    <name evidence="1" type="ORF">DPEC_G00183990</name>
</gene>
<comment type="caution">
    <text evidence="1">The sequence shown here is derived from an EMBL/GenBank/DDBJ whole genome shotgun (WGS) entry which is preliminary data.</text>
</comment>
<dbReference type="EMBL" id="CM055742">
    <property type="protein sequence ID" value="KAJ8000791.1"/>
    <property type="molecule type" value="Genomic_DNA"/>
</dbReference>
<dbReference type="Proteomes" id="UP001157502">
    <property type="component" value="Chromosome 15"/>
</dbReference>
<evidence type="ECO:0000313" key="1">
    <source>
        <dbReference type="EMBL" id="KAJ8000791.1"/>
    </source>
</evidence>
<name>A0ACC2GB10_DALPE</name>
<protein>
    <submittedName>
        <fullName evidence="1">Uncharacterized protein</fullName>
    </submittedName>
</protein>
<keyword evidence="2" id="KW-1185">Reference proteome</keyword>
<organism evidence="1 2">
    <name type="scientific">Dallia pectoralis</name>
    <name type="common">Alaska blackfish</name>
    <dbReference type="NCBI Taxonomy" id="75939"/>
    <lineage>
        <taxon>Eukaryota</taxon>
        <taxon>Metazoa</taxon>
        <taxon>Chordata</taxon>
        <taxon>Craniata</taxon>
        <taxon>Vertebrata</taxon>
        <taxon>Euteleostomi</taxon>
        <taxon>Actinopterygii</taxon>
        <taxon>Neopterygii</taxon>
        <taxon>Teleostei</taxon>
        <taxon>Protacanthopterygii</taxon>
        <taxon>Esociformes</taxon>
        <taxon>Umbridae</taxon>
        <taxon>Dallia</taxon>
    </lineage>
</organism>
<accession>A0ACC2GB10</accession>
<evidence type="ECO:0000313" key="2">
    <source>
        <dbReference type="Proteomes" id="UP001157502"/>
    </source>
</evidence>
<sequence length="90" mass="10168">MRCRLFEIPEIQSFVLECAVVLLVDVLNTLRRPLLLACPVRTFGAHRVFQSSQGLVVNMKAQMESISAPIRHPSSTSTREMKMFSLSPIH</sequence>
<proteinExistence type="predicted"/>